<gene>
    <name evidence="1" type="ORF">IL45_06265</name>
    <name evidence="2" type="ORF">LY02_01432</name>
</gene>
<dbReference type="AlphaFoldDB" id="A0A084JXW4"/>
<evidence type="ECO:0000313" key="4">
    <source>
        <dbReference type="Proteomes" id="UP000239997"/>
    </source>
</evidence>
<accession>A0A084JXW4</accession>
<evidence type="ECO:0000313" key="2">
    <source>
        <dbReference type="EMBL" id="PRX14402.1"/>
    </source>
</evidence>
<name>A0A084JXW4_NONUL</name>
<reference evidence="2 4" key="2">
    <citation type="submission" date="2018-03" db="EMBL/GenBank/DDBJ databases">
        <title>Genomic Encyclopedia of Archaeal and Bacterial Type Strains, Phase II (KMG-II): from individual species to whole genera.</title>
        <authorList>
            <person name="Goeker M."/>
        </authorList>
    </citation>
    <scope>NUCLEOTIDE SEQUENCE [LARGE SCALE GENOMIC DNA]</scope>
    <source>
        <strain evidence="2 4">DSM 22727</strain>
    </source>
</reference>
<dbReference type="Proteomes" id="UP000239997">
    <property type="component" value="Unassembled WGS sequence"/>
</dbReference>
<dbReference type="EMBL" id="PVNA01000002">
    <property type="protein sequence ID" value="PRX14402.1"/>
    <property type="molecule type" value="Genomic_DNA"/>
</dbReference>
<evidence type="ECO:0000313" key="1">
    <source>
        <dbReference type="EMBL" id="KEZ93798.1"/>
    </source>
</evidence>
<comment type="caution">
    <text evidence="1">The sequence shown here is derived from an EMBL/GenBank/DDBJ whole genome shotgun (WGS) entry which is preliminary data.</text>
</comment>
<organism evidence="1 3">
    <name type="scientific">Nonlabens ulvanivorans</name>
    <name type="common">Persicivirga ulvanivorans</name>
    <dbReference type="NCBI Taxonomy" id="906888"/>
    <lineage>
        <taxon>Bacteria</taxon>
        <taxon>Pseudomonadati</taxon>
        <taxon>Bacteroidota</taxon>
        <taxon>Flavobacteriia</taxon>
        <taxon>Flavobacteriales</taxon>
        <taxon>Flavobacteriaceae</taxon>
        <taxon>Nonlabens</taxon>
    </lineage>
</organism>
<evidence type="ECO:0000313" key="3">
    <source>
        <dbReference type="Proteomes" id="UP000028531"/>
    </source>
</evidence>
<dbReference type="EMBL" id="JPJI01000026">
    <property type="protein sequence ID" value="KEZ93798.1"/>
    <property type="molecule type" value="Genomic_DNA"/>
</dbReference>
<protein>
    <submittedName>
        <fullName evidence="1">Uncharacterized protein</fullName>
    </submittedName>
</protein>
<sequence length="78" mass="8701">MVQLSVLHELQHDDASHNCDICMISHDFQSESFQLATTTTVSTVTQIPVVQRKIDVYFAFAKASYTPSHLSIRPPPAV</sequence>
<dbReference type="Proteomes" id="UP000028531">
    <property type="component" value="Unassembled WGS sequence"/>
</dbReference>
<reference evidence="1 3" key="1">
    <citation type="submission" date="2014-07" db="EMBL/GenBank/DDBJ databases">
        <title>Draft genome sequence of Nonlabens ulvanivorans, an ulvan degrading bacterium.</title>
        <authorList>
            <person name="Kopel M."/>
            <person name="Helbert W."/>
            <person name="Henrissat B."/>
            <person name="Doniger T."/>
            <person name="Banin E."/>
        </authorList>
    </citation>
    <scope>NUCLEOTIDE SEQUENCE [LARGE SCALE GENOMIC DNA]</scope>
    <source>
        <strain evidence="1 3">PLR</strain>
    </source>
</reference>
<proteinExistence type="predicted"/>
<dbReference type="OrthoDB" id="1144872at2"/>
<dbReference type="GeneID" id="90595984"/>
<dbReference type="RefSeq" id="WP_036581541.1">
    <property type="nucleotide sequence ID" value="NZ_CP136694.1"/>
</dbReference>
<keyword evidence="4" id="KW-1185">Reference proteome</keyword>